<gene>
    <name evidence="3" type="ORF">EJ04DRAFT_539208</name>
</gene>
<evidence type="ECO:0000313" key="3">
    <source>
        <dbReference type="EMBL" id="KAF2726920.1"/>
    </source>
</evidence>
<organism evidence="3 4">
    <name type="scientific">Polyplosphaeria fusca</name>
    <dbReference type="NCBI Taxonomy" id="682080"/>
    <lineage>
        <taxon>Eukaryota</taxon>
        <taxon>Fungi</taxon>
        <taxon>Dikarya</taxon>
        <taxon>Ascomycota</taxon>
        <taxon>Pezizomycotina</taxon>
        <taxon>Dothideomycetes</taxon>
        <taxon>Pleosporomycetidae</taxon>
        <taxon>Pleosporales</taxon>
        <taxon>Tetraplosphaeriaceae</taxon>
        <taxon>Polyplosphaeria</taxon>
    </lineage>
</organism>
<protein>
    <submittedName>
        <fullName evidence="3">Uncharacterized protein</fullName>
    </submittedName>
</protein>
<accession>A0A9P4QIJ3</accession>
<comment type="similarity">
    <text evidence="2">Belongs to the ustYa family.</text>
</comment>
<comment type="caution">
    <text evidence="3">The sequence shown here is derived from an EMBL/GenBank/DDBJ whole genome shotgun (WGS) entry which is preliminary data.</text>
</comment>
<proteinExistence type="inferred from homology"/>
<dbReference type="OrthoDB" id="3687641at2759"/>
<dbReference type="AlphaFoldDB" id="A0A9P4QIJ3"/>
<evidence type="ECO:0000256" key="1">
    <source>
        <dbReference type="ARBA" id="ARBA00004685"/>
    </source>
</evidence>
<dbReference type="Pfam" id="PF11807">
    <property type="entry name" value="UstYa"/>
    <property type="match status" value="2"/>
</dbReference>
<name>A0A9P4QIJ3_9PLEO</name>
<dbReference type="GO" id="GO:0043386">
    <property type="term" value="P:mycotoxin biosynthetic process"/>
    <property type="evidence" value="ECO:0007669"/>
    <property type="project" value="InterPro"/>
</dbReference>
<keyword evidence="4" id="KW-1185">Reference proteome</keyword>
<sequence length="207" mass="23573">MFFTISCSVLLSGVRLRREASSQCHDKDFLPMWSPVLEAVADTCRMDRFDGSFATLNSYKGTPNPHIDEAWDCVLMANGGMISIDEETLHKVNASNEFSGKLPSDMGGGYMASVEVLRQLHCLNVLRQATYEDYYKDKAEPWEEADTGVLTYVWVKDHPAPSPDFNVQHKCRNIESILDWVEERQIHTKEGHRIERQPGQKELEPPP</sequence>
<comment type="pathway">
    <text evidence="1">Mycotoxin biosynthesis.</text>
</comment>
<evidence type="ECO:0000256" key="2">
    <source>
        <dbReference type="ARBA" id="ARBA00035112"/>
    </source>
</evidence>
<dbReference type="PANTHER" id="PTHR33365">
    <property type="entry name" value="YALI0B05434P"/>
    <property type="match status" value="1"/>
</dbReference>
<reference evidence="3" key="1">
    <citation type="journal article" date="2020" name="Stud. Mycol.">
        <title>101 Dothideomycetes genomes: a test case for predicting lifestyles and emergence of pathogens.</title>
        <authorList>
            <person name="Haridas S."/>
            <person name="Albert R."/>
            <person name="Binder M."/>
            <person name="Bloem J."/>
            <person name="Labutti K."/>
            <person name="Salamov A."/>
            <person name="Andreopoulos B."/>
            <person name="Baker S."/>
            <person name="Barry K."/>
            <person name="Bills G."/>
            <person name="Bluhm B."/>
            <person name="Cannon C."/>
            <person name="Castanera R."/>
            <person name="Culley D."/>
            <person name="Daum C."/>
            <person name="Ezra D."/>
            <person name="Gonzalez J."/>
            <person name="Henrissat B."/>
            <person name="Kuo A."/>
            <person name="Liang C."/>
            <person name="Lipzen A."/>
            <person name="Lutzoni F."/>
            <person name="Magnuson J."/>
            <person name="Mondo S."/>
            <person name="Nolan M."/>
            <person name="Ohm R."/>
            <person name="Pangilinan J."/>
            <person name="Park H.-J."/>
            <person name="Ramirez L."/>
            <person name="Alfaro M."/>
            <person name="Sun H."/>
            <person name="Tritt A."/>
            <person name="Yoshinaga Y."/>
            <person name="Zwiers L.-H."/>
            <person name="Turgeon B."/>
            <person name="Goodwin S."/>
            <person name="Spatafora J."/>
            <person name="Crous P."/>
            <person name="Grigoriev I."/>
        </authorList>
    </citation>
    <scope>NUCLEOTIDE SEQUENCE</scope>
    <source>
        <strain evidence="3">CBS 125425</strain>
    </source>
</reference>
<evidence type="ECO:0000313" key="4">
    <source>
        <dbReference type="Proteomes" id="UP000799444"/>
    </source>
</evidence>
<dbReference type="InterPro" id="IPR021765">
    <property type="entry name" value="UstYa-like"/>
</dbReference>
<dbReference type="EMBL" id="ML996372">
    <property type="protein sequence ID" value="KAF2726920.1"/>
    <property type="molecule type" value="Genomic_DNA"/>
</dbReference>
<dbReference type="PANTHER" id="PTHR33365:SF4">
    <property type="entry name" value="CYCLOCHLOROTINE BIOSYNTHESIS PROTEIN O"/>
    <property type="match status" value="1"/>
</dbReference>
<dbReference type="Proteomes" id="UP000799444">
    <property type="component" value="Unassembled WGS sequence"/>
</dbReference>